<evidence type="ECO:0000313" key="2">
    <source>
        <dbReference type="Proteomes" id="UP001168821"/>
    </source>
</evidence>
<proteinExistence type="predicted"/>
<dbReference type="EMBL" id="JALNTZ010000002">
    <property type="protein sequence ID" value="KAJ3663107.1"/>
    <property type="molecule type" value="Genomic_DNA"/>
</dbReference>
<dbReference type="AlphaFoldDB" id="A0AA38ITM7"/>
<accession>A0AA38ITM7</accession>
<evidence type="ECO:0000313" key="1">
    <source>
        <dbReference type="EMBL" id="KAJ3663107.1"/>
    </source>
</evidence>
<gene>
    <name evidence="1" type="ORF">Zmor_007416</name>
</gene>
<reference evidence="1" key="1">
    <citation type="journal article" date="2023" name="G3 (Bethesda)">
        <title>Whole genome assemblies of Zophobas morio and Tenebrio molitor.</title>
        <authorList>
            <person name="Kaur S."/>
            <person name="Stinson S.A."/>
            <person name="diCenzo G.C."/>
        </authorList>
    </citation>
    <scope>NUCLEOTIDE SEQUENCE</scope>
    <source>
        <strain evidence="1">QUZm001</strain>
    </source>
</reference>
<dbReference type="Proteomes" id="UP001168821">
    <property type="component" value="Unassembled WGS sequence"/>
</dbReference>
<name>A0AA38ITM7_9CUCU</name>
<sequence length="92" mass="10582">MGHSYTKSECILGRLVSKNIWQIPYLIQEKSLEAHIRDVINRFVRIGSVDKGKSPRRPSVSEEVVDDLRRFEQNRQTSLTRLPQYSGVPVAT</sequence>
<comment type="caution">
    <text evidence="1">The sequence shown here is derived from an EMBL/GenBank/DDBJ whole genome shotgun (WGS) entry which is preliminary data.</text>
</comment>
<keyword evidence="2" id="KW-1185">Reference proteome</keyword>
<protein>
    <submittedName>
        <fullName evidence="1">Uncharacterized protein</fullName>
    </submittedName>
</protein>
<organism evidence="1 2">
    <name type="scientific">Zophobas morio</name>
    <dbReference type="NCBI Taxonomy" id="2755281"/>
    <lineage>
        <taxon>Eukaryota</taxon>
        <taxon>Metazoa</taxon>
        <taxon>Ecdysozoa</taxon>
        <taxon>Arthropoda</taxon>
        <taxon>Hexapoda</taxon>
        <taxon>Insecta</taxon>
        <taxon>Pterygota</taxon>
        <taxon>Neoptera</taxon>
        <taxon>Endopterygota</taxon>
        <taxon>Coleoptera</taxon>
        <taxon>Polyphaga</taxon>
        <taxon>Cucujiformia</taxon>
        <taxon>Tenebrionidae</taxon>
        <taxon>Zophobas</taxon>
    </lineage>
</organism>